<protein>
    <recommendedName>
        <fullName evidence="1">Metallo-beta-lactamase domain-containing protein</fullName>
    </recommendedName>
</protein>
<evidence type="ECO:0000313" key="3">
    <source>
        <dbReference type="Proteomes" id="UP000321424"/>
    </source>
</evidence>
<organism evidence="2 3">
    <name type="scientific">Nocardia ninae NBRC 108245</name>
    <dbReference type="NCBI Taxonomy" id="1210091"/>
    <lineage>
        <taxon>Bacteria</taxon>
        <taxon>Bacillati</taxon>
        <taxon>Actinomycetota</taxon>
        <taxon>Actinomycetes</taxon>
        <taxon>Mycobacteriales</taxon>
        <taxon>Nocardiaceae</taxon>
        <taxon>Nocardia</taxon>
    </lineage>
</organism>
<dbReference type="Gene3D" id="3.60.15.10">
    <property type="entry name" value="Ribonuclease Z/Hydroxyacylglutathione hydrolase-like"/>
    <property type="match status" value="1"/>
</dbReference>
<dbReference type="InterPro" id="IPR050114">
    <property type="entry name" value="UPF0173_UPF0282_UlaG_hydrolase"/>
</dbReference>
<dbReference type="PANTHER" id="PTHR43546:SF3">
    <property type="entry name" value="UPF0173 METAL-DEPENDENT HYDROLASE MJ1163"/>
    <property type="match status" value="1"/>
</dbReference>
<dbReference type="InterPro" id="IPR036866">
    <property type="entry name" value="RibonucZ/Hydroxyglut_hydro"/>
</dbReference>
<dbReference type="EMBL" id="BJXA01000068">
    <property type="protein sequence ID" value="GEM42395.1"/>
    <property type="molecule type" value="Genomic_DNA"/>
</dbReference>
<feature type="domain" description="Metallo-beta-lactamase" evidence="1">
    <location>
        <begin position="20"/>
        <end position="216"/>
    </location>
</feature>
<dbReference type="Proteomes" id="UP000321424">
    <property type="component" value="Unassembled WGS sequence"/>
</dbReference>
<evidence type="ECO:0000259" key="1">
    <source>
        <dbReference type="Pfam" id="PF12706"/>
    </source>
</evidence>
<reference evidence="2 3" key="1">
    <citation type="submission" date="2019-07" db="EMBL/GenBank/DDBJ databases">
        <title>Whole genome shotgun sequence of Nocardia ninae NBRC 108245.</title>
        <authorList>
            <person name="Hosoyama A."/>
            <person name="Uohara A."/>
            <person name="Ohji S."/>
            <person name="Ichikawa N."/>
        </authorList>
    </citation>
    <scope>NUCLEOTIDE SEQUENCE [LARGE SCALE GENOMIC DNA]</scope>
    <source>
        <strain evidence="2 3">NBRC 108245</strain>
    </source>
</reference>
<dbReference type="PANTHER" id="PTHR43546">
    <property type="entry name" value="UPF0173 METAL-DEPENDENT HYDROLASE MJ1163-RELATED"/>
    <property type="match status" value="1"/>
</dbReference>
<comment type="caution">
    <text evidence="2">The sequence shown here is derived from an EMBL/GenBank/DDBJ whole genome shotgun (WGS) entry which is preliminary data.</text>
</comment>
<name>A0A511MP50_9NOCA</name>
<dbReference type="AlphaFoldDB" id="A0A511MP50"/>
<accession>A0A511MP50</accession>
<dbReference type="Pfam" id="PF12706">
    <property type="entry name" value="Lactamase_B_2"/>
    <property type="match status" value="1"/>
</dbReference>
<dbReference type="RefSeq" id="WP_147139951.1">
    <property type="nucleotide sequence ID" value="NZ_BJXA01000068.1"/>
</dbReference>
<dbReference type="InterPro" id="IPR001279">
    <property type="entry name" value="Metallo-B-lactamas"/>
</dbReference>
<dbReference type="SUPFAM" id="SSF56281">
    <property type="entry name" value="Metallo-hydrolase/oxidoreductase"/>
    <property type="match status" value="1"/>
</dbReference>
<evidence type="ECO:0000313" key="2">
    <source>
        <dbReference type="EMBL" id="GEM42395.1"/>
    </source>
</evidence>
<gene>
    <name evidence="2" type="ORF">NN4_69140</name>
</gene>
<keyword evidence="3" id="KW-1185">Reference proteome</keyword>
<dbReference type="OrthoDB" id="3190691at2"/>
<sequence length="265" mass="27998">MKIRRLGWAGVEVEFDGATLVIDAVQDSELLRGALPDGALTTPQPANAALVTHLHLDHADPSGLSRILAADGIVLRPEPMVGSGDDLAWTAAAEKGFAAHDLPTRVMTEWATTAIGPFDVTAVPAVDGLGDPQLNWVVGAGGHRIFHGGDTLFHGMWWLIARRCGPFDVAFLPINGAAVDFPHLQPASPLPAVLTPEQAVLAGHLLGARTVVPIHFGLDRPPYYVEVDDSLAEFRAAAADLGVHTTVLAPGESLQLCDMATNRSE</sequence>
<proteinExistence type="predicted"/>